<dbReference type="Pfam" id="PF01784">
    <property type="entry name" value="DUF34_NIF3"/>
    <property type="match status" value="1"/>
</dbReference>
<dbReference type="OrthoDB" id="9792792at2"/>
<evidence type="ECO:0000256" key="4">
    <source>
        <dbReference type="PIRSR" id="PIRSR602678-1"/>
    </source>
</evidence>
<keyword evidence="3 4" id="KW-0479">Metal-binding</keyword>
<protein>
    <recommendedName>
        <fullName evidence="2">GTP cyclohydrolase 1 type 2 homolog</fullName>
    </recommendedName>
</protein>
<comment type="similarity">
    <text evidence="1">Belongs to the GTP cyclohydrolase I type 2/NIF3 family.</text>
</comment>
<reference evidence="5 6" key="1">
    <citation type="submission" date="2015-09" db="EMBL/GenBank/DDBJ databases">
        <authorList>
            <consortium name="Pathogen Informatics"/>
        </authorList>
    </citation>
    <scope>NUCLEOTIDE SEQUENCE [LARGE SCALE GENOMIC DNA]</scope>
    <source>
        <strain evidence="5 6">2789STDY5608828</strain>
    </source>
</reference>
<feature type="binding site" evidence="4">
    <location>
        <position position="232"/>
    </location>
    <ligand>
        <name>a divalent metal cation</name>
        <dbReference type="ChEBI" id="CHEBI:60240"/>
        <label>1</label>
    </ligand>
</feature>
<dbReference type="GeneID" id="83709629"/>
<dbReference type="GO" id="GO:0046872">
    <property type="term" value="F:metal ion binding"/>
    <property type="evidence" value="ECO:0007669"/>
    <property type="project" value="UniProtKB-KW"/>
</dbReference>
<evidence type="ECO:0000256" key="1">
    <source>
        <dbReference type="ARBA" id="ARBA00006964"/>
    </source>
</evidence>
<dbReference type="FunFam" id="3.40.1390.30:FF:000001">
    <property type="entry name" value="GTP cyclohydrolase 1 type 2"/>
    <property type="match status" value="1"/>
</dbReference>
<accession>A0A173WHQ1</accession>
<dbReference type="SUPFAM" id="SSF102705">
    <property type="entry name" value="NIF3 (NGG1p interacting factor 3)-like"/>
    <property type="match status" value="1"/>
</dbReference>
<dbReference type="InterPro" id="IPR036069">
    <property type="entry name" value="DUF34/NIF3_sf"/>
</dbReference>
<dbReference type="InterPro" id="IPR002678">
    <property type="entry name" value="DUF34/NIF3"/>
</dbReference>
<dbReference type="GO" id="GO:0005737">
    <property type="term" value="C:cytoplasm"/>
    <property type="evidence" value="ECO:0007669"/>
    <property type="project" value="TreeGrafter"/>
</dbReference>
<dbReference type="AlphaFoldDB" id="A0A173WHQ1"/>
<dbReference type="NCBIfam" id="TIGR00486">
    <property type="entry name" value="YbgI_SA1388"/>
    <property type="match status" value="1"/>
</dbReference>
<feature type="binding site" evidence="4">
    <location>
        <position position="65"/>
    </location>
    <ligand>
        <name>a divalent metal cation</name>
        <dbReference type="ChEBI" id="CHEBI:60240"/>
        <label>1</label>
    </ligand>
</feature>
<proteinExistence type="inferred from homology"/>
<feature type="binding site" evidence="4">
    <location>
        <position position="104"/>
    </location>
    <ligand>
        <name>a divalent metal cation</name>
        <dbReference type="ChEBI" id="CHEBI:60240"/>
        <label>1</label>
    </ligand>
</feature>
<feature type="binding site" evidence="4">
    <location>
        <position position="66"/>
    </location>
    <ligand>
        <name>a divalent metal cation</name>
        <dbReference type="ChEBI" id="CHEBI:60240"/>
        <label>1</label>
    </ligand>
</feature>
<dbReference type="RefSeq" id="WP_036373551.1">
    <property type="nucleotide sequence ID" value="NZ_CABIWZ010000001.1"/>
</dbReference>
<evidence type="ECO:0000313" key="5">
    <source>
        <dbReference type="EMBL" id="CUN39023.1"/>
    </source>
</evidence>
<evidence type="ECO:0000313" key="6">
    <source>
        <dbReference type="Proteomes" id="UP000095546"/>
    </source>
</evidence>
<feature type="binding site" evidence="4">
    <location>
        <position position="228"/>
    </location>
    <ligand>
        <name>a divalent metal cation</name>
        <dbReference type="ChEBI" id="CHEBI:60240"/>
        <label>1</label>
    </ligand>
</feature>
<dbReference type="Proteomes" id="UP000095546">
    <property type="component" value="Unassembled WGS sequence"/>
</dbReference>
<dbReference type="PANTHER" id="PTHR13799">
    <property type="entry name" value="NGG1 INTERACTING FACTOR 3"/>
    <property type="match status" value="1"/>
</dbReference>
<dbReference type="PANTHER" id="PTHR13799:SF14">
    <property type="entry name" value="GTP CYCLOHYDROLASE 1 TYPE 2 HOMOLOG"/>
    <property type="match status" value="1"/>
</dbReference>
<dbReference type="eggNOG" id="COG0327">
    <property type="taxonomic scope" value="Bacteria"/>
</dbReference>
<dbReference type="STRING" id="187979.ERS852385_00267"/>
<gene>
    <name evidence="5" type="ORF">ERS852385_00267</name>
</gene>
<keyword evidence="6" id="KW-1185">Reference proteome</keyword>
<name>A0A173WHQ1_9FIRM</name>
<organism evidence="5 6">
    <name type="scientific">Mitsuokella jalaludinii</name>
    <dbReference type="NCBI Taxonomy" id="187979"/>
    <lineage>
        <taxon>Bacteria</taxon>
        <taxon>Bacillati</taxon>
        <taxon>Bacillota</taxon>
        <taxon>Negativicutes</taxon>
        <taxon>Selenomonadales</taxon>
        <taxon>Selenomonadaceae</taxon>
        <taxon>Mitsuokella</taxon>
    </lineage>
</organism>
<evidence type="ECO:0000256" key="3">
    <source>
        <dbReference type="ARBA" id="ARBA00022723"/>
    </source>
</evidence>
<sequence length="268" mass="29135">MVKCQVVMDALERIAPHHLAEDWDNPGLLVGSPERQVSRILVALDVSDIVVRQAVHEGAEMIVAHHPLLFKPIKKIRTDEPLGHRLQVLLQHDIAVAAAHTNLDIARGGVNDVLAEAIGLSKLSSFVITQQGEGGETESLGRIGSLPQPMAIRDFAKQVREALPTEHVRFVDAGDRPVRKVALCSGAGAEFVDRAAMMGADAYVTGDVRYHDAQRAAELGMHVIDAGHFGTEFPVVATLVSRLREELRGEGEVEVIADRESKDFFSLA</sequence>
<dbReference type="Gene3D" id="3.40.1390.30">
    <property type="entry name" value="NIF3 (NGG1p interacting factor 3)-like"/>
    <property type="match status" value="2"/>
</dbReference>
<evidence type="ECO:0000256" key="2">
    <source>
        <dbReference type="ARBA" id="ARBA00022112"/>
    </source>
</evidence>
<dbReference type="EMBL" id="CYYU01000001">
    <property type="protein sequence ID" value="CUN39023.1"/>
    <property type="molecule type" value="Genomic_DNA"/>
</dbReference>